<dbReference type="Gene3D" id="3.90.226.10">
    <property type="entry name" value="2-enoyl-CoA Hydratase, Chain A, domain 1"/>
    <property type="match status" value="1"/>
</dbReference>
<dbReference type="InterPro" id="IPR018376">
    <property type="entry name" value="Enoyl-CoA_hyd/isom_CS"/>
</dbReference>
<dbReference type="GO" id="GO:0004490">
    <property type="term" value="F:methylglutaconyl-CoA hydratase activity"/>
    <property type="evidence" value="ECO:0007669"/>
    <property type="project" value="UniProtKB-EC"/>
</dbReference>
<dbReference type="Proteomes" id="UP000031518">
    <property type="component" value="Unassembled WGS sequence"/>
</dbReference>
<dbReference type="EMBL" id="CBXV010000002">
    <property type="protein sequence ID" value="CDM64423.1"/>
    <property type="molecule type" value="Genomic_DNA"/>
</dbReference>
<comment type="similarity">
    <text evidence="1 2">Belongs to the enoyl-CoA hydratase/isomerase family.</text>
</comment>
<keyword evidence="4" id="KW-1185">Reference proteome</keyword>
<evidence type="ECO:0000256" key="1">
    <source>
        <dbReference type="ARBA" id="ARBA00005254"/>
    </source>
</evidence>
<organism evidence="3 4">
    <name type="scientific">Pyrinomonas methylaliphatogenes</name>
    <dbReference type="NCBI Taxonomy" id="454194"/>
    <lineage>
        <taxon>Bacteria</taxon>
        <taxon>Pseudomonadati</taxon>
        <taxon>Acidobacteriota</taxon>
        <taxon>Blastocatellia</taxon>
        <taxon>Blastocatellales</taxon>
        <taxon>Pyrinomonadaceae</taxon>
        <taxon>Pyrinomonas</taxon>
    </lineage>
</organism>
<dbReference type="PROSITE" id="PS00166">
    <property type="entry name" value="ENOYL_COA_HYDRATASE"/>
    <property type="match status" value="1"/>
</dbReference>
<dbReference type="SUPFAM" id="SSF52096">
    <property type="entry name" value="ClpP/crotonase"/>
    <property type="match status" value="1"/>
</dbReference>
<accession>A0A0B6WT73</accession>
<evidence type="ECO:0000256" key="2">
    <source>
        <dbReference type="RuleBase" id="RU003707"/>
    </source>
</evidence>
<dbReference type="CDD" id="cd06558">
    <property type="entry name" value="crotonase-like"/>
    <property type="match status" value="1"/>
</dbReference>
<dbReference type="InterPro" id="IPR029045">
    <property type="entry name" value="ClpP/crotonase-like_dom_sf"/>
</dbReference>
<evidence type="ECO:0000313" key="3">
    <source>
        <dbReference type="EMBL" id="CDM64423.1"/>
    </source>
</evidence>
<reference evidence="3 4" key="1">
    <citation type="submission" date="2013-12" db="EMBL/GenBank/DDBJ databases">
        <authorList>
            <person name="Stott M."/>
        </authorList>
    </citation>
    <scope>NUCLEOTIDE SEQUENCE [LARGE SCALE GENOMIC DNA]</scope>
    <source>
        <strain evidence="3 4">K22</strain>
    </source>
</reference>
<evidence type="ECO:0000313" key="4">
    <source>
        <dbReference type="Proteomes" id="UP000031518"/>
    </source>
</evidence>
<sequence length="258" mass="28207">MNEATGPILYTIDGAIAVITLNRPEKRNALDDELVAGLNAALRRADADEAVRAVIITGAGKDFCAGADLRQLERIAERSILENLRDAETLMELFLNIRRVRIPVIAAVRGRALAGGCGLATACDIVLAAESARFGYPEVKIGFVPAMVMAILRRNVSEKRAFELIARGEELSAAEAERIGLINRVFPDESFASEVERYASTFADRSRSAVVLTKRLLYQMDGMSFEAALRSGADTNAIARMTEDCRQGIARFLSRTQR</sequence>
<dbReference type="PANTHER" id="PTHR42964">
    <property type="entry name" value="ENOYL-COA HYDRATASE"/>
    <property type="match status" value="1"/>
</dbReference>
<dbReference type="RefSeq" id="WP_041973890.1">
    <property type="nucleotide sequence ID" value="NZ_CBXV010000002.1"/>
</dbReference>
<name>A0A0B6WT73_9BACT</name>
<reference evidence="3 4" key="2">
    <citation type="submission" date="2015-01" db="EMBL/GenBank/DDBJ databases">
        <title>Complete genome sequence of Pyrinomonas methylaliphatogenes type strain K22T.</title>
        <authorList>
            <person name="Lee K.C.Y."/>
            <person name="Power J.F."/>
            <person name="Dunfield P.F."/>
            <person name="Morgan X.C."/>
            <person name="Huttenhower C."/>
            <person name="Stott M.B."/>
        </authorList>
    </citation>
    <scope>NUCLEOTIDE SEQUENCE [LARGE SCALE GENOMIC DNA]</scope>
    <source>
        <strain evidence="3 4">K22</strain>
    </source>
</reference>
<dbReference type="EC" id="4.2.1.18" evidence="3"/>
<dbReference type="AlphaFoldDB" id="A0A0B6WT73"/>
<gene>
    <name evidence="3" type="ORF">PYK22_00417</name>
</gene>
<protein>
    <submittedName>
        <fullName evidence="3">Enoyl-CoA hydratase/carnithine racemase</fullName>
        <ecNumber evidence="3">4.2.1.18</ecNumber>
    </submittedName>
</protein>
<dbReference type="OrthoDB" id="9771883at2"/>
<dbReference type="InterPro" id="IPR001753">
    <property type="entry name" value="Enoyl-CoA_hydra/iso"/>
</dbReference>
<dbReference type="PANTHER" id="PTHR42964:SF1">
    <property type="entry name" value="POLYKETIDE BIOSYNTHESIS ENOYL-COA HYDRATASE PKSH-RELATED"/>
    <property type="match status" value="1"/>
</dbReference>
<proteinExistence type="inferred from homology"/>
<dbReference type="STRING" id="454194.PYK22_00417"/>
<keyword evidence="3" id="KW-0456">Lyase</keyword>
<dbReference type="Pfam" id="PF00378">
    <property type="entry name" value="ECH_1"/>
    <property type="match status" value="1"/>
</dbReference>
<dbReference type="InterPro" id="IPR051683">
    <property type="entry name" value="Enoyl-CoA_Hydratase/Isomerase"/>
</dbReference>